<keyword evidence="1" id="KW-0472">Membrane</keyword>
<feature type="transmembrane region" description="Helical" evidence="1">
    <location>
        <begin position="113"/>
        <end position="132"/>
    </location>
</feature>
<feature type="transmembrane region" description="Helical" evidence="1">
    <location>
        <begin position="75"/>
        <end position="107"/>
    </location>
</feature>
<proteinExistence type="predicted"/>
<keyword evidence="1" id="KW-0812">Transmembrane</keyword>
<keyword evidence="3" id="KW-1185">Reference proteome</keyword>
<dbReference type="EMBL" id="CP144699">
    <property type="protein sequence ID" value="WVZ18804.1"/>
    <property type="molecule type" value="Genomic_DNA"/>
</dbReference>
<feature type="non-terminal residue" evidence="2">
    <location>
        <position position="136"/>
    </location>
</feature>
<gene>
    <name evidence="2" type="ORF">V8G54_006126</name>
</gene>
<keyword evidence="1" id="KW-1133">Transmembrane helix</keyword>
<reference evidence="2 3" key="1">
    <citation type="journal article" date="2023" name="Life. Sci Alliance">
        <title>Evolutionary insights into 3D genome organization and epigenetic landscape of Vigna mungo.</title>
        <authorList>
            <person name="Junaid A."/>
            <person name="Singh B."/>
            <person name="Bhatia S."/>
        </authorList>
    </citation>
    <scope>NUCLEOTIDE SEQUENCE [LARGE SCALE GENOMIC DNA]</scope>
    <source>
        <strain evidence="2">Urdbean</strain>
    </source>
</reference>
<dbReference type="AlphaFoldDB" id="A0AAQ3S498"/>
<evidence type="ECO:0000313" key="2">
    <source>
        <dbReference type="EMBL" id="WVZ18804.1"/>
    </source>
</evidence>
<protein>
    <submittedName>
        <fullName evidence="2">Uncharacterized protein</fullName>
    </submittedName>
</protein>
<name>A0AAQ3S498_VIGMU</name>
<evidence type="ECO:0000313" key="3">
    <source>
        <dbReference type="Proteomes" id="UP001374535"/>
    </source>
</evidence>
<evidence type="ECO:0000256" key="1">
    <source>
        <dbReference type="SAM" id="Phobius"/>
    </source>
</evidence>
<organism evidence="2 3">
    <name type="scientific">Vigna mungo</name>
    <name type="common">Black gram</name>
    <name type="synonym">Phaseolus mungo</name>
    <dbReference type="NCBI Taxonomy" id="3915"/>
    <lineage>
        <taxon>Eukaryota</taxon>
        <taxon>Viridiplantae</taxon>
        <taxon>Streptophyta</taxon>
        <taxon>Embryophyta</taxon>
        <taxon>Tracheophyta</taxon>
        <taxon>Spermatophyta</taxon>
        <taxon>Magnoliopsida</taxon>
        <taxon>eudicotyledons</taxon>
        <taxon>Gunneridae</taxon>
        <taxon>Pentapetalae</taxon>
        <taxon>rosids</taxon>
        <taxon>fabids</taxon>
        <taxon>Fabales</taxon>
        <taxon>Fabaceae</taxon>
        <taxon>Papilionoideae</taxon>
        <taxon>50 kb inversion clade</taxon>
        <taxon>NPAAA clade</taxon>
        <taxon>indigoferoid/millettioid clade</taxon>
        <taxon>Phaseoleae</taxon>
        <taxon>Vigna</taxon>
    </lineage>
</organism>
<dbReference type="Proteomes" id="UP001374535">
    <property type="component" value="Chromosome 2"/>
</dbReference>
<sequence>MTGEIYGDYWRCRRCLWPCGGGRRGSCRQWGSSCSRRRRTRSPSLVSNVENEGIKETLVGSVFREKKKSLGLNPFVYHFWAFVFLFLSVLFLILLAGPILFFFFVFFFNFFPLKFVLVTMCTATFPLFLLFIKSFK</sequence>
<accession>A0AAQ3S498</accession>